<feature type="domain" description="Phorbol-ester/DAG-type" evidence="6">
    <location>
        <begin position="1088"/>
        <end position="1143"/>
    </location>
</feature>
<feature type="domain" description="Phorbol-ester/DAG-type" evidence="6">
    <location>
        <begin position="921"/>
        <end position="975"/>
    </location>
</feature>
<feature type="domain" description="Phorbol-ester/DAG-type" evidence="6">
    <location>
        <begin position="286"/>
        <end position="347"/>
    </location>
</feature>
<accession>A0AAP0QW51</accession>
<dbReference type="SMART" id="SM00249">
    <property type="entry name" value="PHD"/>
    <property type="match status" value="5"/>
</dbReference>
<gene>
    <name evidence="8" type="ORF">WN944_009327</name>
</gene>
<evidence type="ECO:0000313" key="9">
    <source>
        <dbReference type="Proteomes" id="UP001428341"/>
    </source>
</evidence>
<keyword evidence="1" id="KW-0479">Metal-binding</keyword>
<evidence type="ECO:0000256" key="4">
    <source>
        <dbReference type="ARBA" id="ARBA00022833"/>
    </source>
</evidence>
<dbReference type="Pfam" id="PF03107">
    <property type="entry name" value="C1_2"/>
    <property type="match status" value="6"/>
</dbReference>
<dbReference type="SUPFAM" id="SSF57889">
    <property type="entry name" value="Cysteine-rich domain"/>
    <property type="match status" value="10"/>
</dbReference>
<dbReference type="InterPro" id="IPR004146">
    <property type="entry name" value="DC1"/>
</dbReference>
<dbReference type="Proteomes" id="UP001428341">
    <property type="component" value="Unassembled WGS sequence"/>
</dbReference>
<sequence length="1430" mass="164254">MEKKEMIERYERSCKSGRDIIELYWFPCPLALCKEGYGNCWLCNQSIHGDPSYFLAGGADHEVFPNCEFHIHKSCVELRQKIHHSFHPGHQLTIDKSRILIESGDCKVCGYHLEFIFYKCVAWNCDFRMHVECAYLKPNIKHGAHQQHLLTLVDNCRYTITNTCKACNSAIKSLFNVCCVECNIRFHLQCGNSSLVSLPETIIVHEHHQQHPLMIRTSASNLDDDGDHSSLSLILYCDVCKKETINQKYPFYSCSDSECDYNAHACCVVTDDYVVQVNDIVREKRIHFSHRDHLTLLQNERNINGNICFVCKKLIQGGRDHNSNIPAYGCDFCEFYLHKSCMDLPREIRHPFHLIHKLTLDSTDFYRECRACHKHCRGFIYSCDKCNFNLDIACASLQLPSISYQGHHEHPLTLFNKLYFTPKCVACNFATSCVGPFLRCVICNFNIHLMCLPLPQTIQHQNHHHSLTLVEQVDDFQDELYSCDVCKKERDPRECVCYNCAACHFMVELNCVIREVIGSLKGEFEGVQLRTIKRSIVDKVISKGLAIKDISDSTEEGRKKLDDMSPAIEEELAVKQVILPTAGRSKKEFKNFILHEHPLTLCENVKEGENFHCYGCGDSFPDEYFSCHNCKFCSACGNNLYSSSASAWGCYYICEQCWPETPVFHQSCAELPHEIQISFHPHASLHLAEKSSLYDMMIKPSDQKKEKQIYEFCCEECSFEIGYGSAAMLMQCQEGNQEHIKHTCHEHPLTLIMMKEDYGPCKLCDVIIRGPTYGYGCSPCEFYVHKSCFELPHQVGHHFHPSHFLVLETKRFDPENIPYCQACGSLCRGFRYQCSAYCAFSLHIECASLAPNIKYIGHTQHLVIRIDHVDMDISSQGRGWACNACGFDIDHQVAAPFLRCVECDLNFHEECDTELIKHFSHQHPLVLCDNEKEETNDDKFCYACNKLIQAGPAAYICNSCKSCYLHKSCSELPRRIQHRFHKHVLTLVYTAASRQCKACCKYFNGFTYNCSTCNFYLDLDCVSPRPLLIFRGHEHKLTIFDKLYSNQMCQGSCNFTSPNAYFLRCVKCDFNIHLWCIPLPETIKHESHHHSLILADKLANDDYEDEVCDICEEQRDRRECAYYCAECDFVAEFSCVRSLVLVCLKENCGDVPLRVVSKEAGLTIKDLFESLTEEEIKKIDDICMDIDKEMEQVSGTLSLSSSVINTSDFSEKAANYYSDEALLQLMVTLHRSYNSTSSLGWDYDGVDEQKVVNVGGYKISKKLAPILEKLLSKYGDLADYALSLSSGLKNDFVIRLCEVVQGMYTTVIMEITGELIFNWWYELKIVQHGGIRTDFAFNHLKSIVQYHYTIDHERDKDSDLYQLYVKKAQHIREIDEQTAKLEQHKKQLEEDNKQIENIISSHPNEKSKRQAESLSSALELEMKKAGEGLL</sequence>
<reference evidence="8 9" key="1">
    <citation type="submission" date="2024-05" db="EMBL/GenBank/DDBJ databases">
        <title>Haplotype-resolved chromosome-level genome assembly of Huyou (Citrus changshanensis).</title>
        <authorList>
            <person name="Miao C."/>
            <person name="Chen W."/>
            <person name="Wu Y."/>
            <person name="Wang L."/>
            <person name="Zhao S."/>
            <person name="Grierson D."/>
            <person name="Xu C."/>
            <person name="Chen K."/>
        </authorList>
    </citation>
    <scope>NUCLEOTIDE SEQUENCE [LARGE SCALE GENOMIC DNA]</scope>
    <source>
        <strain evidence="8">01-14</strain>
        <tissue evidence="8">Leaf</tissue>
    </source>
</reference>
<keyword evidence="5" id="KW-0175">Coiled coil</keyword>
<dbReference type="InterPro" id="IPR001965">
    <property type="entry name" value="Znf_PHD"/>
</dbReference>
<evidence type="ECO:0000256" key="5">
    <source>
        <dbReference type="SAM" id="Coils"/>
    </source>
</evidence>
<feature type="domain" description="Zinc finger PHD-type" evidence="7">
    <location>
        <begin position="819"/>
        <end position="886"/>
    </location>
</feature>
<dbReference type="InterPro" id="IPR046349">
    <property type="entry name" value="C1-like_sf"/>
</dbReference>
<evidence type="ECO:0000256" key="3">
    <source>
        <dbReference type="ARBA" id="ARBA00022771"/>
    </source>
</evidence>
<feature type="coiled-coil region" evidence="5">
    <location>
        <begin position="1367"/>
        <end position="1401"/>
    </location>
</feature>
<dbReference type="GO" id="GO:0008270">
    <property type="term" value="F:zinc ion binding"/>
    <property type="evidence" value="ECO:0007669"/>
    <property type="project" value="UniProtKB-KW"/>
</dbReference>
<organism evidence="8 9">
    <name type="scientific">Citrus x changshan-huyou</name>
    <dbReference type="NCBI Taxonomy" id="2935761"/>
    <lineage>
        <taxon>Eukaryota</taxon>
        <taxon>Viridiplantae</taxon>
        <taxon>Streptophyta</taxon>
        <taxon>Embryophyta</taxon>
        <taxon>Tracheophyta</taxon>
        <taxon>Spermatophyta</taxon>
        <taxon>Magnoliopsida</taxon>
        <taxon>eudicotyledons</taxon>
        <taxon>Gunneridae</taxon>
        <taxon>Pentapetalae</taxon>
        <taxon>rosids</taxon>
        <taxon>malvids</taxon>
        <taxon>Sapindales</taxon>
        <taxon>Rutaceae</taxon>
        <taxon>Aurantioideae</taxon>
        <taxon>Citrus</taxon>
    </lineage>
</organism>
<feature type="domain" description="Phorbol-ester/DAG-type" evidence="6">
    <location>
        <begin position="146"/>
        <end position="196"/>
    </location>
</feature>
<evidence type="ECO:0000259" key="6">
    <source>
        <dbReference type="SMART" id="SM00109"/>
    </source>
</evidence>
<evidence type="ECO:0000259" key="7">
    <source>
        <dbReference type="SMART" id="SM00249"/>
    </source>
</evidence>
<feature type="domain" description="Phorbol-ester/DAG-type" evidence="6">
    <location>
        <begin position="797"/>
        <end position="852"/>
    </location>
</feature>
<dbReference type="EMBL" id="JBCGBO010000002">
    <property type="protein sequence ID" value="KAK9220903.1"/>
    <property type="molecule type" value="Genomic_DNA"/>
</dbReference>
<proteinExistence type="predicted"/>
<evidence type="ECO:0008006" key="10">
    <source>
        <dbReference type="Google" id="ProtNLM"/>
    </source>
</evidence>
<dbReference type="InterPro" id="IPR002219">
    <property type="entry name" value="PKC_DAG/PE"/>
</dbReference>
<feature type="domain" description="Zinc finger PHD-type" evidence="7">
    <location>
        <begin position="423"/>
        <end position="487"/>
    </location>
</feature>
<evidence type="ECO:0000256" key="2">
    <source>
        <dbReference type="ARBA" id="ARBA00022737"/>
    </source>
</evidence>
<protein>
    <recommendedName>
        <fullName evidence="10">Phorbol-ester/DAG-type domain-containing protein</fullName>
    </recommendedName>
</protein>
<comment type="caution">
    <text evidence="8">The sequence shown here is derived from an EMBL/GenBank/DDBJ whole genome shotgun (WGS) entry which is preliminary data.</text>
</comment>
<dbReference type="PANTHER" id="PTHR46288:SF70">
    <property type="entry name" value="CYSTEINE_HISTIDINE-RICH C1 DOMAIN FAMILY PROTEIN"/>
    <property type="match status" value="1"/>
</dbReference>
<dbReference type="PANTHER" id="PTHR46288">
    <property type="entry name" value="PHORBOL-ESTER/DAG-TYPE DOMAIN-CONTAINING PROTEIN"/>
    <property type="match status" value="1"/>
</dbReference>
<keyword evidence="4" id="KW-0862">Zinc</keyword>
<feature type="domain" description="Zinc finger PHD-type" evidence="7">
    <location>
        <begin position="1048"/>
        <end position="1112"/>
    </location>
</feature>
<name>A0AAP0QW51_9ROSI</name>
<keyword evidence="9" id="KW-1185">Reference proteome</keyword>
<keyword evidence="2" id="KW-0677">Repeat</keyword>
<keyword evidence="3" id="KW-0863">Zinc-finger</keyword>
<dbReference type="SMART" id="SM00109">
    <property type="entry name" value="C1"/>
    <property type="match status" value="5"/>
</dbReference>
<feature type="domain" description="Zinc finger PHD-type" evidence="7">
    <location>
        <begin position="163"/>
        <end position="241"/>
    </location>
</feature>
<feature type="domain" description="Zinc finger PHD-type" evidence="7">
    <location>
        <begin position="307"/>
        <end position="373"/>
    </location>
</feature>
<evidence type="ECO:0000256" key="1">
    <source>
        <dbReference type="ARBA" id="ARBA00022723"/>
    </source>
</evidence>
<evidence type="ECO:0000313" key="8">
    <source>
        <dbReference type="EMBL" id="KAK9220903.1"/>
    </source>
</evidence>